<gene>
    <name evidence="1" type="ORF">CAMP_LOCUS17336</name>
</gene>
<name>A0A9P1IYI7_9PELO</name>
<evidence type="ECO:0000313" key="2">
    <source>
        <dbReference type="Proteomes" id="UP001152747"/>
    </source>
</evidence>
<reference evidence="1" key="1">
    <citation type="submission" date="2022-11" db="EMBL/GenBank/DDBJ databases">
        <authorList>
            <person name="Kikuchi T."/>
        </authorList>
    </citation>
    <scope>NUCLEOTIDE SEQUENCE</scope>
    <source>
        <strain evidence="1">PS1010</strain>
    </source>
</reference>
<proteinExistence type="predicted"/>
<sequence>MNLKDCWHTILPIQRNSRRFHQSSTENIMNASTNNQVFPFVGTKVRQIARGKYNHTEEEITLPCTQPCPIKFEAIPTI</sequence>
<keyword evidence="2" id="KW-1185">Reference proteome</keyword>
<dbReference type="Proteomes" id="UP001152747">
    <property type="component" value="Unassembled WGS sequence"/>
</dbReference>
<comment type="caution">
    <text evidence="1">The sequence shown here is derived from an EMBL/GenBank/DDBJ whole genome shotgun (WGS) entry which is preliminary data.</text>
</comment>
<evidence type="ECO:0000313" key="1">
    <source>
        <dbReference type="EMBL" id="CAI5454699.1"/>
    </source>
</evidence>
<dbReference type="EMBL" id="CANHGI010000006">
    <property type="protein sequence ID" value="CAI5454699.1"/>
    <property type="molecule type" value="Genomic_DNA"/>
</dbReference>
<organism evidence="1 2">
    <name type="scientific">Caenorhabditis angaria</name>
    <dbReference type="NCBI Taxonomy" id="860376"/>
    <lineage>
        <taxon>Eukaryota</taxon>
        <taxon>Metazoa</taxon>
        <taxon>Ecdysozoa</taxon>
        <taxon>Nematoda</taxon>
        <taxon>Chromadorea</taxon>
        <taxon>Rhabditida</taxon>
        <taxon>Rhabditina</taxon>
        <taxon>Rhabditomorpha</taxon>
        <taxon>Rhabditoidea</taxon>
        <taxon>Rhabditidae</taxon>
        <taxon>Peloderinae</taxon>
        <taxon>Caenorhabditis</taxon>
    </lineage>
</organism>
<accession>A0A9P1IYI7</accession>
<dbReference type="AlphaFoldDB" id="A0A9P1IYI7"/>
<protein>
    <submittedName>
        <fullName evidence="1">Uncharacterized protein</fullName>
    </submittedName>
</protein>